<dbReference type="OrthoDB" id="9786549at2"/>
<name>A0A4R1GNU1_9GAMM</name>
<dbReference type="InterPro" id="IPR036754">
    <property type="entry name" value="YbaK/aa-tRNA-synt-asso_dom_sf"/>
</dbReference>
<sequence>MSISTTMQTYLDRQKIPYHLRHHPYTETAMRSAFAARVPAHRVAKGVVLKDEEGFVMAVVPSDRQVDLNAVNRSLNRLLEPAAQRDVKILFRDCEAGAVPSLGQAYNMKIIWDDALAEEQACFLESGDHTELLELDHQSFIQLMEHQPHGLISRH</sequence>
<dbReference type="CDD" id="cd04332">
    <property type="entry name" value="YbaK_like"/>
    <property type="match status" value="1"/>
</dbReference>
<organism evidence="2 3">
    <name type="scientific">Marinobacterium mangrovicola</name>
    <dbReference type="NCBI Taxonomy" id="1476959"/>
    <lineage>
        <taxon>Bacteria</taxon>
        <taxon>Pseudomonadati</taxon>
        <taxon>Pseudomonadota</taxon>
        <taxon>Gammaproteobacteria</taxon>
        <taxon>Oceanospirillales</taxon>
        <taxon>Oceanospirillaceae</taxon>
        <taxon>Marinobacterium</taxon>
    </lineage>
</organism>
<dbReference type="Gene3D" id="3.90.960.10">
    <property type="entry name" value="YbaK/aminoacyl-tRNA synthetase-associated domain"/>
    <property type="match status" value="1"/>
</dbReference>
<dbReference type="SUPFAM" id="SSF55826">
    <property type="entry name" value="YbaK/ProRS associated domain"/>
    <property type="match status" value="1"/>
</dbReference>
<gene>
    <name evidence="2" type="ORF">CLV83_1049</name>
</gene>
<dbReference type="Proteomes" id="UP000294546">
    <property type="component" value="Unassembled WGS sequence"/>
</dbReference>
<dbReference type="AlphaFoldDB" id="A0A4R1GNU1"/>
<proteinExistence type="predicted"/>
<dbReference type="Pfam" id="PF04073">
    <property type="entry name" value="tRNA_edit"/>
    <property type="match status" value="1"/>
</dbReference>
<dbReference type="EMBL" id="SMFU01000007">
    <property type="protein sequence ID" value="TCK08953.1"/>
    <property type="molecule type" value="Genomic_DNA"/>
</dbReference>
<accession>A0A4R1GNU1</accession>
<feature type="domain" description="YbaK/aminoacyl-tRNA synthetase-associated" evidence="1">
    <location>
        <begin position="23"/>
        <end position="140"/>
    </location>
</feature>
<evidence type="ECO:0000259" key="1">
    <source>
        <dbReference type="Pfam" id="PF04073"/>
    </source>
</evidence>
<dbReference type="InterPro" id="IPR007214">
    <property type="entry name" value="YbaK/aa-tRNA-synth-assoc-dom"/>
</dbReference>
<evidence type="ECO:0000313" key="3">
    <source>
        <dbReference type="Proteomes" id="UP000294546"/>
    </source>
</evidence>
<protein>
    <submittedName>
        <fullName evidence="2">Ala-tRNA(Pro) deacylase</fullName>
    </submittedName>
</protein>
<comment type="caution">
    <text evidence="2">The sequence shown here is derived from an EMBL/GenBank/DDBJ whole genome shotgun (WGS) entry which is preliminary data.</text>
</comment>
<keyword evidence="3" id="KW-1185">Reference proteome</keyword>
<reference evidence="2 3" key="1">
    <citation type="submission" date="2019-03" db="EMBL/GenBank/DDBJ databases">
        <title>Genomic Encyclopedia of Archaeal and Bacterial Type Strains, Phase II (KMG-II): from individual species to whole genera.</title>
        <authorList>
            <person name="Goeker M."/>
        </authorList>
    </citation>
    <scope>NUCLEOTIDE SEQUENCE [LARGE SCALE GENOMIC DNA]</scope>
    <source>
        <strain evidence="2 3">DSM 27697</strain>
    </source>
</reference>
<dbReference type="GO" id="GO:0002161">
    <property type="term" value="F:aminoacyl-tRNA deacylase activity"/>
    <property type="evidence" value="ECO:0007669"/>
    <property type="project" value="InterPro"/>
</dbReference>
<dbReference type="RefSeq" id="WP_132288468.1">
    <property type="nucleotide sequence ID" value="NZ_SMFU01000007.1"/>
</dbReference>
<evidence type="ECO:0000313" key="2">
    <source>
        <dbReference type="EMBL" id="TCK08953.1"/>
    </source>
</evidence>